<feature type="region of interest" description="Disordered" evidence="1">
    <location>
        <begin position="24"/>
        <end position="62"/>
    </location>
</feature>
<feature type="compositionally biased region" description="Basic and acidic residues" evidence="1">
    <location>
        <begin position="125"/>
        <end position="137"/>
    </location>
</feature>
<feature type="region of interest" description="Disordered" evidence="1">
    <location>
        <begin position="125"/>
        <end position="179"/>
    </location>
</feature>
<evidence type="ECO:0000313" key="2">
    <source>
        <dbReference type="Proteomes" id="UP000887563"/>
    </source>
</evidence>
<dbReference type="WBParaSite" id="Minc3s02963g32237">
    <property type="protein sequence ID" value="Minc3s02963g32237"/>
    <property type="gene ID" value="Minc3s02963g32237"/>
</dbReference>
<feature type="compositionally biased region" description="Polar residues" evidence="1">
    <location>
        <begin position="24"/>
        <end position="33"/>
    </location>
</feature>
<dbReference type="Proteomes" id="UP000887563">
    <property type="component" value="Unplaced"/>
</dbReference>
<organism evidence="2 3">
    <name type="scientific">Meloidogyne incognita</name>
    <name type="common">Southern root-knot nematode worm</name>
    <name type="synonym">Oxyuris incognita</name>
    <dbReference type="NCBI Taxonomy" id="6306"/>
    <lineage>
        <taxon>Eukaryota</taxon>
        <taxon>Metazoa</taxon>
        <taxon>Ecdysozoa</taxon>
        <taxon>Nematoda</taxon>
        <taxon>Chromadorea</taxon>
        <taxon>Rhabditida</taxon>
        <taxon>Tylenchina</taxon>
        <taxon>Tylenchomorpha</taxon>
        <taxon>Tylenchoidea</taxon>
        <taxon>Meloidogynidae</taxon>
        <taxon>Meloidogyninae</taxon>
        <taxon>Meloidogyne</taxon>
        <taxon>Meloidogyne incognita group</taxon>
    </lineage>
</organism>
<reference evidence="3" key="1">
    <citation type="submission" date="2022-11" db="UniProtKB">
        <authorList>
            <consortium name="WormBaseParasite"/>
        </authorList>
    </citation>
    <scope>IDENTIFICATION</scope>
</reference>
<sequence length="179" mass="19872">MDNSRNTFFAGDDRTMVRGTTLGQNMYKTNSETEQLKPSTSLTQKQKTSKQSQDIPQTLNTTSGDELGLLSMLIENNNSQPIDDFELVLFEDEIGGENNKNIKKENKTKNPTIGKKAALDKALNEMNLDKDKQKPLEKSPPTKGVKKGKDLLEMMDQTVEKKNLPPKRSGSAKRGGGKV</sequence>
<feature type="compositionally biased region" description="Low complexity" evidence="1">
    <location>
        <begin position="37"/>
        <end position="53"/>
    </location>
</feature>
<keyword evidence="2" id="KW-1185">Reference proteome</keyword>
<accession>A0A914MWR5</accession>
<feature type="compositionally biased region" description="Basic and acidic residues" evidence="1">
    <location>
        <begin position="147"/>
        <end position="163"/>
    </location>
</feature>
<protein>
    <submittedName>
        <fullName evidence="3">Candidate secreted effector</fullName>
    </submittedName>
</protein>
<proteinExistence type="predicted"/>
<name>A0A914MWR5_MELIC</name>
<evidence type="ECO:0000256" key="1">
    <source>
        <dbReference type="SAM" id="MobiDB-lite"/>
    </source>
</evidence>
<dbReference type="AlphaFoldDB" id="A0A914MWR5"/>
<evidence type="ECO:0000313" key="3">
    <source>
        <dbReference type="WBParaSite" id="Minc3s02963g32237"/>
    </source>
</evidence>